<evidence type="ECO:0000259" key="2">
    <source>
        <dbReference type="Pfam" id="PF07859"/>
    </source>
</evidence>
<dbReference type="SUPFAM" id="SSF53474">
    <property type="entry name" value="alpha/beta-Hydrolases"/>
    <property type="match status" value="1"/>
</dbReference>
<organism evidence="3 4">
    <name type="scientific">Acidisphaera rubrifaciens HS-AP3</name>
    <dbReference type="NCBI Taxonomy" id="1231350"/>
    <lineage>
        <taxon>Bacteria</taxon>
        <taxon>Pseudomonadati</taxon>
        <taxon>Pseudomonadota</taxon>
        <taxon>Alphaproteobacteria</taxon>
        <taxon>Acetobacterales</taxon>
        <taxon>Acetobacteraceae</taxon>
        <taxon>Acidisphaera</taxon>
    </lineage>
</organism>
<dbReference type="InterPro" id="IPR029058">
    <property type="entry name" value="AB_hydrolase_fold"/>
</dbReference>
<comment type="caution">
    <text evidence="3">The sequence shown here is derived from an EMBL/GenBank/DDBJ whole genome shotgun (WGS) entry which is preliminary data.</text>
</comment>
<dbReference type="Gene3D" id="3.40.50.1820">
    <property type="entry name" value="alpha/beta hydrolase"/>
    <property type="match status" value="1"/>
</dbReference>
<dbReference type="RefSeq" id="WP_148360416.1">
    <property type="nucleotide sequence ID" value="NZ_BANB01000185.1"/>
</dbReference>
<accession>A0A0D6P6C5</accession>
<gene>
    <name evidence="3" type="ORF">Asru_0185_09</name>
</gene>
<dbReference type="OrthoDB" id="9806180at2"/>
<dbReference type="AlphaFoldDB" id="A0A0D6P6C5"/>
<feature type="domain" description="Alpha/beta hydrolase fold-3" evidence="2">
    <location>
        <begin position="75"/>
        <end position="277"/>
    </location>
</feature>
<protein>
    <submittedName>
        <fullName evidence="3">Lipase/esterase/arylesterase</fullName>
    </submittedName>
</protein>
<dbReference type="InterPro" id="IPR013094">
    <property type="entry name" value="AB_hydrolase_3"/>
</dbReference>
<dbReference type="GO" id="GO:0016787">
    <property type="term" value="F:hydrolase activity"/>
    <property type="evidence" value="ECO:0007669"/>
    <property type="project" value="UniProtKB-KW"/>
</dbReference>
<keyword evidence="1" id="KW-0378">Hydrolase</keyword>
<dbReference type="PANTHER" id="PTHR48081:SF8">
    <property type="entry name" value="ALPHA_BETA HYDROLASE FOLD-3 DOMAIN-CONTAINING PROTEIN-RELATED"/>
    <property type="match status" value="1"/>
</dbReference>
<sequence>MNTSRQADYLRALYQDWSDRMAADPNLSIANLRSMFDEWGQAALEPEGVCYRSDHLGGIETIWALPVGADTSRVILYTHGGGFAVGSADSHRKLAGHLAKALGVTAAVLHYRRAPEHPFPAQIEDAVAAYKALLDKGFAAAKISTAGDSAGGNLAVAVVLKLRDLRLPLPGSVIAFSPWLDMALRGATLESNAATDALVSRGILEAMAGMFLGGRADARDPLANPLENDFKGFPPLYIAAGGAETLLSDSEALHARATAQGVRSVLSVVPGMQHVFTSLAGRAPEADDELRRIAAWYKNL</sequence>
<dbReference type="PANTHER" id="PTHR48081">
    <property type="entry name" value="AB HYDROLASE SUPERFAMILY PROTEIN C4A8.06C"/>
    <property type="match status" value="1"/>
</dbReference>
<evidence type="ECO:0000313" key="3">
    <source>
        <dbReference type="EMBL" id="GAN76896.1"/>
    </source>
</evidence>
<proteinExistence type="predicted"/>
<keyword evidence="4" id="KW-1185">Reference proteome</keyword>
<dbReference type="Pfam" id="PF07859">
    <property type="entry name" value="Abhydrolase_3"/>
    <property type="match status" value="1"/>
</dbReference>
<reference evidence="3 4" key="1">
    <citation type="submission" date="2012-11" db="EMBL/GenBank/DDBJ databases">
        <title>Whole genome sequence of Acidisphaera rubrifaciens HS-AP3.</title>
        <authorList>
            <person name="Azuma Y."/>
            <person name="Higashiura N."/>
            <person name="Hirakawa H."/>
            <person name="Matsushita K."/>
        </authorList>
    </citation>
    <scope>NUCLEOTIDE SEQUENCE [LARGE SCALE GENOMIC DNA]</scope>
    <source>
        <strain evidence="3 4">HS-AP3</strain>
    </source>
</reference>
<evidence type="ECO:0000313" key="4">
    <source>
        <dbReference type="Proteomes" id="UP000032680"/>
    </source>
</evidence>
<dbReference type="EMBL" id="BANB01000185">
    <property type="protein sequence ID" value="GAN76896.1"/>
    <property type="molecule type" value="Genomic_DNA"/>
</dbReference>
<dbReference type="Proteomes" id="UP000032680">
    <property type="component" value="Unassembled WGS sequence"/>
</dbReference>
<name>A0A0D6P6C5_9PROT</name>
<evidence type="ECO:0000256" key="1">
    <source>
        <dbReference type="ARBA" id="ARBA00022801"/>
    </source>
</evidence>
<dbReference type="InterPro" id="IPR050300">
    <property type="entry name" value="GDXG_lipolytic_enzyme"/>
</dbReference>